<evidence type="ECO:0000313" key="1">
    <source>
        <dbReference type="EMBL" id="RRK36963.1"/>
    </source>
</evidence>
<dbReference type="RefSeq" id="WP_125125903.1">
    <property type="nucleotide sequence ID" value="NZ_RHJS01000001.1"/>
</dbReference>
<organism evidence="1 2">
    <name type="scientific">Schaedlerella arabinosiphila</name>
    <dbReference type="NCBI Taxonomy" id="2044587"/>
    <lineage>
        <taxon>Bacteria</taxon>
        <taxon>Bacillati</taxon>
        <taxon>Bacillota</taxon>
        <taxon>Clostridia</taxon>
        <taxon>Lachnospirales</taxon>
        <taxon>Lachnospiraceae</taxon>
        <taxon>Schaedlerella</taxon>
    </lineage>
</organism>
<accession>A0A3R8M4D2</accession>
<name>A0A3R8M4D2_9FIRM</name>
<dbReference type="Gene3D" id="3.40.50.620">
    <property type="entry name" value="HUPs"/>
    <property type="match status" value="1"/>
</dbReference>
<evidence type="ECO:0000313" key="2">
    <source>
        <dbReference type="Proteomes" id="UP000274920"/>
    </source>
</evidence>
<gene>
    <name evidence="1" type="ORF">EBB54_00425</name>
</gene>
<protein>
    <recommendedName>
        <fullName evidence="3">Phosphoadenosine phosphosulphate reductase domain-containing protein</fullName>
    </recommendedName>
</protein>
<dbReference type="AlphaFoldDB" id="A0A3R8M4D2"/>
<dbReference type="EMBL" id="RHJS01000001">
    <property type="protein sequence ID" value="RRK36963.1"/>
    <property type="molecule type" value="Genomic_DNA"/>
</dbReference>
<dbReference type="SUPFAM" id="SSF52402">
    <property type="entry name" value="Adenine nucleotide alpha hydrolases-like"/>
    <property type="match status" value="1"/>
</dbReference>
<dbReference type="InterPro" id="IPR014729">
    <property type="entry name" value="Rossmann-like_a/b/a_fold"/>
</dbReference>
<keyword evidence="2" id="KW-1185">Reference proteome</keyword>
<comment type="caution">
    <text evidence="1">The sequence shown here is derived from an EMBL/GenBank/DDBJ whole genome shotgun (WGS) entry which is preliminary data.</text>
</comment>
<dbReference type="Proteomes" id="UP000274920">
    <property type="component" value="Unassembled WGS sequence"/>
</dbReference>
<sequence length="258" mass="30210">MKYAVCFSGGHSSALAAVETVWRFGREHVILLNHNISSKVESPKIKIFKQEVAASLYLPVTYANCEDFEQMSPLALSLKYKMFKFRTGREICTYFLKTRPFYQWLEENYPICREGMSKEITLIYGFDSSECSRIKRRRRLLQKIGYQSMFPLAEWSRTIHDIEEIGIQRPAIYAESKHANCIGCLKAGRQHWYKVYCCHREIFEEAKMAENKIGFSIIKGAYLQELEPSFEQMQKAGIPATENMEMYWFWKYARGCAD</sequence>
<reference evidence="1" key="1">
    <citation type="submission" date="2018-10" db="EMBL/GenBank/DDBJ databases">
        <title>Schaedlerella arabinophila gen. nov. sp. nov., isolated from the mouse intestinal tract and comparative analysis with the genome of the closely related altered Schaedler flora strain ASF502.</title>
        <authorList>
            <person name="Miyake S."/>
            <person name="Soh M."/>
            <person name="Seedorf H."/>
        </authorList>
    </citation>
    <scope>NUCLEOTIDE SEQUENCE [LARGE SCALE GENOMIC DNA]</scope>
    <source>
        <strain evidence="1">DSM 106076</strain>
    </source>
</reference>
<proteinExistence type="predicted"/>
<evidence type="ECO:0008006" key="3">
    <source>
        <dbReference type="Google" id="ProtNLM"/>
    </source>
</evidence>